<comment type="caution">
    <text evidence="1">The sequence shown here is derived from an EMBL/GenBank/DDBJ whole genome shotgun (WGS) entry which is preliminary data.</text>
</comment>
<gene>
    <name evidence="1" type="ORF">D6D15_05444</name>
</gene>
<protein>
    <submittedName>
        <fullName evidence="1">Uncharacterized protein</fullName>
    </submittedName>
</protein>
<dbReference type="AlphaFoldDB" id="A0A4S9B869"/>
<sequence length="150" mass="17201">MGILALIAGSWIPGIYYGFYCHSTASQIYWNLHHHHNLCNGNSNTILPHASLETIPHKHVYNAWSQWNYTNDLCRVYFRYRTSEFANGLEIHHLGRYLLSLRRGNLCVQDTRTLVPGQIRHRGGFTPVVSCIRVDGCWCAFDGHRSSVSI</sequence>
<dbReference type="Proteomes" id="UP000304928">
    <property type="component" value="Unassembled WGS sequence"/>
</dbReference>
<proteinExistence type="predicted"/>
<reference evidence="1 2" key="1">
    <citation type="submission" date="2018-10" db="EMBL/GenBank/DDBJ databases">
        <title>Fifty Aureobasidium pullulans genomes reveal a recombining polyextremotolerant generalist.</title>
        <authorList>
            <person name="Gostincar C."/>
            <person name="Turk M."/>
            <person name="Zajc J."/>
            <person name="Gunde-Cimerman N."/>
        </authorList>
    </citation>
    <scope>NUCLEOTIDE SEQUENCE [LARGE SCALE GENOMIC DNA]</scope>
    <source>
        <strain evidence="1 2">EXF-10507</strain>
    </source>
</reference>
<evidence type="ECO:0000313" key="1">
    <source>
        <dbReference type="EMBL" id="THW89142.1"/>
    </source>
</evidence>
<accession>A0A4S9B869</accession>
<name>A0A4S9B869_AURPU</name>
<dbReference type="EMBL" id="QZAR01000087">
    <property type="protein sequence ID" value="THW89142.1"/>
    <property type="molecule type" value="Genomic_DNA"/>
</dbReference>
<evidence type="ECO:0000313" key="2">
    <source>
        <dbReference type="Proteomes" id="UP000304928"/>
    </source>
</evidence>
<organism evidence="1 2">
    <name type="scientific">Aureobasidium pullulans</name>
    <name type="common">Black yeast</name>
    <name type="synonym">Pullularia pullulans</name>
    <dbReference type="NCBI Taxonomy" id="5580"/>
    <lineage>
        <taxon>Eukaryota</taxon>
        <taxon>Fungi</taxon>
        <taxon>Dikarya</taxon>
        <taxon>Ascomycota</taxon>
        <taxon>Pezizomycotina</taxon>
        <taxon>Dothideomycetes</taxon>
        <taxon>Dothideomycetidae</taxon>
        <taxon>Dothideales</taxon>
        <taxon>Saccotheciaceae</taxon>
        <taxon>Aureobasidium</taxon>
    </lineage>
</organism>